<dbReference type="EMBL" id="JACHVQ010000004">
    <property type="protein sequence ID" value="MBB2893888.1"/>
    <property type="molecule type" value="Genomic_DNA"/>
</dbReference>
<feature type="transmembrane region" description="Helical" evidence="1">
    <location>
        <begin position="100"/>
        <end position="120"/>
    </location>
</feature>
<feature type="transmembrane region" description="Helical" evidence="1">
    <location>
        <begin position="167"/>
        <end position="187"/>
    </location>
</feature>
<feature type="transmembrane region" description="Helical" evidence="1">
    <location>
        <begin position="42"/>
        <end position="64"/>
    </location>
</feature>
<dbReference type="RefSeq" id="WP_183322365.1">
    <property type="nucleotide sequence ID" value="NZ_JACHVQ010000004.1"/>
</dbReference>
<name>A0A839N804_9MICO</name>
<evidence type="ECO:0000313" key="2">
    <source>
        <dbReference type="EMBL" id="MBB2893888.1"/>
    </source>
</evidence>
<dbReference type="AlphaFoldDB" id="A0A839N804"/>
<dbReference type="InterPro" id="IPR007136">
    <property type="entry name" value="DUF347"/>
</dbReference>
<keyword evidence="1" id="KW-1133">Transmembrane helix</keyword>
<evidence type="ECO:0000256" key="1">
    <source>
        <dbReference type="SAM" id="Phobius"/>
    </source>
</evidence>
<dbReference type="Proteomes" id="UP000559182">
    <property type="component" value="Unassembled WGS sequence"/>
</dbReference>
<feature type="transmembrane region" description="Helical" evidence="1">
    <location>
        <begin position="194"/>
        <end position="214"/>
    </location>
</feature>
<proteinExistence type="predicted"/>
<feature type="transmembrane region" description="Helical" evidence="1">
    <location>
        <begin position="140"/>
        <end position="161"/>
    </location>
</feature>
<dbReference type="Pfam" id="PF03988">
    <property type="entry name" value="DUF347"/>
    <property type="match status" value="3"/>
</dbReference>
<gene>
    <name evidence="2" type="ORF">FHU39_003924</name>
</gene>
<reference evidence="2 3" key="1">
    <citation type="submission" date="2020-08" db="EMBL/GenBank/DDBJ databases">
        <title>Sequencing the genomes of 1000 actinobacteria strains.</title>
        <authorList>
            <person name="Klenk H.-P."/>
        </authorList>
    </citation>
    <scope>NUCLEOTIDE SEQUENCE [LARGE SCALE GENOMIC DNA]</scope>
    <source>
        <strain evidence="2 3">DSM 105369</strain>
    </source>
</reference>
<feature type="transmembrane region" description="Helical" evidence="1">
    <location>
        <begin position="12"/>
        <end position="30"/>
    </location>
</feature>
<feature type="transmembrane region" description="Helical" evidence="1">
    <location>
        <begin position="76"/>
        <end position="94"/>
    </location>
</feature>
<sequence>MTISSTRPDRATAVSWVAPVGVTFWALKLLTTAFGEAASDGLAGISPALAVLVGVAGIVITLRWQTRSHSFVARRYWSAVAAVAVFGTMLADGLHVALGLPYPVTSVLYAVATASVFVVWRRCEGTISIHDIFTVRRERFYWAAVMCTFALGTAVGDLTAATLGLGYWPSAVLFAILIAIPALVWRATGRHEVLWFWCAYVLTRPLGASIADGLAKPASMGRGMGLGDVPVACIIGLLLVGAVVLFAGPGGRPAAPRRQGVS</sequence>
<organism evidence="2 3">
    <name type="scientific">Flexivirga oryzae</name>
    <dbReference type="NCBI Taxonomy" id="1794944"/>
    <lineage>
        <taxon>Bacteria</taxon>
        <taxon>Bacillati</taxon>
        <taxon>Actinomycetota</taxon>
        <taxon>Actinomycetes</taxon>
        <taxon>Micrococcales</taxon>
        <taxon>Dermacoccaceae</taxon>
        <taxon>Flexivirga</taxon>
    </lineage>
</organism>
<keyword evidence="3" id="KW-1185">Reference proteome</keyword>
<evidence type="ECO:0000313" key="3">
    <source>
        <dbReference type="Proteomes" id="UP000559182"/>
    </source>
</evidence>
<keyword evidence="1" id="KW-0472">Membrane</keyword>
<keyword evidence="1" id="KW-0812">Transmembrane</keyword>
<feature type="transmembrane region" description="Helical" evidence="1">
    <location>
        <begin position="229"/>
        <end position="248"/>
    </location>
</feature>
<accession>A0A839N804</accession>
<protein>
    <submittedName>
        <fullName evidence="2">Putative membrane-anchored protein</fullName>
    </submittedName>
</protein>
<comment type="caution">
    <text evidence="2">The sequence shown here is derived from an EMBL/GenBank/DDBJ whole genome shotgun (WGS) entry which is preliminary data.</text>
</comment>